<comment type="subcellular location">
    <subcellularLocation>
        <location evidence="1">Vacuole</location>
    </subcellularLocation>
</comment>
<keyword evidence="3" id="KW-0926">Vacuole</keyword>
<evidence type="ECO:0000313" key="7">
    <source>
        <dbReference type="Proteomes" id="UP000652761"/>
    </source>
</evidence>
<accession>A0A843WXP8</accession>
<protein>
    <recommendedName>
        <fullName evidence="5">Strictosidine synthase conserved region domain-containing protein</fullName>
    </recommendedName>
</protein>
<dbReference type="Gene3D" id="2.120.10.30">
    <property type="entry name" value="TolB, C-terminal domain"/>
    <property type="match status" value="2"/>
</dbReference>
<dbReference type="GO" id="GO:0012505">
    <property type="term" value="C:endomembrane system"/>
    <property type="evidence" value="ECO:0007669"/>
    <property type="project" value="TreeGrafter"/>
</dbReference>
<name>A0A843WXP8_COLES</name>
<evidence type="ECO:0000256" key="4">
    <source>
        <dbReference type="ARBA" id="ARBA00023180"/>
    </source>
</evidence>
<evidence type="ECO:0000313" key="6">
    <source>
        <dbReference type="EMBL" id="MQM07320.1"/>
    </source>
</evidence>
<organism evidence="6 7">
    <name type="scientific">Colocasia esculenta</name>
    <name type="common">Wild taro</name>
    <name type="synonym">Arum esculentum</name>
    <dbReference type="NCBI Taxonomy" id="4460"/>
    <lineage>
        <taxon>Eukaryota</taxon>
        <taxon>Viridiplantae</taxon>
        <taxon>Streptophyta</taxon>
        <taxon>Embryophyta</taxon>
        <taxon>Tracheophyta</taxon>
        <taxon>Spermatophyta</taxon>
        <taxon>Magnoliopsida</taxon>
        <taxon>Liliopsida</taxon>
        <taxon>Araceae</taxon>
        <taxon>Aroideae</taxon>
        <taxon>Colocasieae</taxon>
        <taxon>Colocasia</taxon>
    </lineage>
</organism>
<comment type="caution">
    <text evidence="6">The sequence shown here is derived from an EMBL/GenBank/DDBJ whole genome shotgun (WGS) entry which is preliminary data.</text>
</comment>
<evidence type="ECO:0000256" key="3">
    <source>
        <dbReference type="ARBA" id="ARBA00022554"/>
    </source>
</evidence>
<dbReference type="GO" id="GO:0016787">
    <property type="term" value="F:hydrolase activity"/>
    <property type="evidence" value="ECO:0007669"/>
    <property type="project" value="TreeGrafter"/>
</dbReference>
<dbReference type="InterPro" id="IPR018119">
    <property type="entry name" value="Strictosidine_synth_cons-reg"/>
</dbReference>
<proteinExistence type="inferred from homology"/>
<dbReference type="OrthoDB" id="5307922at2759"/>
<dbReference type="SUPFAM" id="SSF63829">
    <property type="entry name" value="Calcium-dependent phosphotriesterase"/>
    <property type="match status" value="1"/>
</dbReference>
<evidence type="ECO:0000256" key="2">
    <source>
        <dbReference type="ARBA" id="ARBA00009191"/>
    </source>
</evidence>
<dbReference type="Pfam" id="PF20067">
    <property type="entry name" value="SSL_N"/>
    <property type="match status" value="1"/>
</dbReference>
<dbReference type="Pfam" id="PF03088">
    <property type="entry name" value="Str_synth"/>
    <property type="match status" value="1"/>
</dbReference>
<reference evidence="6" key="1">
    <citation type="submission" date="2017-07" db="EMBL/GenBank/DDBJ databases">
        <title>Taro Niue Genome Assembly and Annotation.</title>
        <authorList>
            <person name="Atibalentja N."/>
            <person name="Keating K."/>
            <person name="Fields C.J."/>
        </authorList>
    </citation>
    <scope>NUCLEOTIDE SEQUENCE</scope>
    <source>
        <strain evidence="6">Niue_2</strain>
        <tissue evidence="6">Leaf</tissue>
    </source>
</reference>
<evidence type="ECO:0000256" key="1">
    <source>
        <dbReference type="ARBA" id="ARBA00004116"/>
    </source>
</evidence>
<dbReference type="EMBL" id="NMUH01003847">
    <property type="protein sequence ID" value="MQM07320.1"/>
    <property type="molecule type" value="Genomic_DNA"/>
</dbReference>
<dbReference type="PANTHER" id="PTHR10426:SF21">
    <property type="entry name" value="PROTEIN STRICTOSIDINE SYNTHASE-LIKE 13"/>
    <property type="match status" value="1"/>
</dbReference>
<gene>
    <name evidence="6" type="ORF">Taro_040162</name>
</gene>
<keyword evidence="4" id="KW-0325">Glycoprotein</keyword>
<feature type="domain" description="Strictosidine synthase conserved region" evidence="5">
    <location>
        <begin position="275"/>
        <end position="315"/>
    </location>
</feature>
<comment type="similarity">
    <text evidence="2">Belongs to the strictosidine synthase family.</text>
</comment>
<dbReference type="InterPro" id="IPR011042">
    <property type="entry name" value="6-blade_b-propeller_TolB-like"/>
</dbReference>
<dbReference type="PANTHER" id="PTHR10426">
    <property type="entry name" value="STRICTOSIDINE SYNTHASE-RELATED"/>
    <property type="match status" value="1"/>
</dbReference>
<dbReference type="Proteomes" id="UP000652761">
    <property type="component" value="Unassembled WGS sequence"/>
</dbReference>
<keyword evidence="7" id="KW-1185">Reference proteome</keyword>
<sequence>MCACSSDVMLAVQQQLTYSPPSPCTQDVCCTVLSSFLMHRGTSLHHPIKNLSIYRSASARSIAFPHFDPFQPDQVLWMGIRANFGNGGGTRHRLLHCLLSAVAVAVVFLDPFRLGPLGRHDYRPVKHYPAPYREVMAGWPRDHRSRLRMGRREFAGDVDGPESLEFDLEGRGPYTGLADGRVVRWMGEGAGWETFALVTANWSEEACANGVNSTKAKQHGDEELCGRPLGLRFDRSTGDLYIADAYRGLMVVGRDGGVATPLATHAQGERILFANDLDLHGNGSIFFTDTSTRYNRRDHFMILLEGEATGRLLRLMRYWLEGPAAGKVEVFADLPGFPDNVRANGEGHRYWVAIDCCRTRAEEFLSQRPWLRAIYFRLPLKLGVLARLVGMDMYTVVSLLDGDGKVVEVLEDRRGEVAKLVSEVREVEGKLWLGTVAHNHIVTIPYPPYLRAGHDELKKVNA</sequence>
<dbReference type="GO" id="GO:0005773">
    <property type="term" value="C:vacuole"/>
    <property type="evidence" value="ECO:0007669"/>
    <property type="project" value="UniProtKB-SubCell"/>
</dbReference>
<dbReference type="AlphaFoldDB" id="A0A843WXP8"/>
<evidence type="ECO:0000259" key="5">
    <source>
        <dbReference type="Pfam" id="PF03088"/>
    </source>
</evidence>